<dbReference type="InterPro" id="IPR022527">
    <property type="entry name" value="Sucrose_phospho"/>
</dbReference>
<sequence length="486" mass="56875">MKKIENKIMLITYADSMGKNLKELNEILEKYFDGVIGGLHILPFFPSSGDRGFAVINYDIVDPAFGTWDDIDELADKYYMMADFMLNHVSIRSEEFKDYMEKGDASPYRDMFIHWEEFWPNGNPTEEEYMALYRRKANYPYIEFVRKDGKIVHLWNTFFEEQIDINPYSKATQDYYERNLGILSSHVPLIRFDAFAYASKRPGTSCFFVEPEIWDVLEIGMKPLRKTGTEMLPEIHENYTIQLKMAEKGYWVYDFALPMLLLHGLKSGRTDRLIHWLNICPRKQFTTLDTHDGIGVVDVMGLLTEDEIELVREDVDDITKEAKQYIKLPSMIKRKGEKFQYYQLGSTYYSALRCNDDAYLIARAVQFFTPGIPQVYYVGLLAGENDIEGLKTNPDPRTINRHNYTMEEIEAAVNKPVCKRLYELMRFRNTYEAFNGNIQVGEDKGDGTITITWEKDEYRTTLYADFKSLTYNITYYDTENGCERVL</sequence>
<dbReference type="SUPFAM" id="SSF51445">
    <property type="entry name" value="(Trans)glycosidases"/>
    <property type="match status" value="1"/>
</dbReference>
<dbReference type="Gene3D" id="3.20.20.80">
    <property type="entry name" value="Glycosidases"/>
    <property type="match status" value="1"/>
</dbReference>
<feature type="binding site" evidence="6">
    <location>
        <begin position="191"/>
        <end position="193"/>
    </location>
    <ligand>
        <name>substrate</name>
    </ligand>
</feature>
<dbReference type="Gene3D" id="3.90.400.10">
    <property type="entry name" value="Oligo-1,6-glucosidase, Domain 2"/>
    <property type="match status" value="1"/>
</dbReference>
<dbReference type="GO" id="GO:0004645">
    <property type="term" value="F:1,4-alpha-oligoglucan phosphorylase activity"/>
    <property type="evidence" value="ECO:0007669"/>
    <property type="project" value="UniProtKB-UniRule"/>
</dbReference>
<dbReference type="AlphaFoldDB" id="A0A0H5SD26"/>
<dbReference type="PANTHER" id="PTHR38784">
    <property type="entry name" value="SUCROSE PHOSPHORYLASE"/>
    <property type="match status" value="1"/>
</dbReference>
<feature type="binding site" evidence="6">
    <location>
        <position position="397"/>
    </location>
    <ligand>
        <name>substrate</name>
    </ligand>
</feature>
<dbReference type="EC" id="2.4.1.329" evidence="4"/>
<dbReference type="Pfam" id="PF00128">
    <property type="entry name" value="Alpha-amylase"/>
    <property type="match status" value="1"/>
</dbReference>
<keyword evidence="3 4" id="KW-0808">Transferase</keyword>
<evidence type="ECO:0000256" key="3">
    <source>
        <dbReference type="ARBA" id="ARBA00022679"/>
    </source>
</evidence>
<keyword evidence="2 4" id="KW-0328">Glycosyltransferase</keyword>
<evidence type="ECO:0000256" key="2">
    <source>
        <dbReference type="ARBA" id="ARBA00022676"/>
    </source>
</evidence>
<feature type="binding site" evidence="6">
    <location>
        <position position="88"/>
    </location>
    <ligand>
        <name>sucrose</name>
        <dbReference type="ChEBI" id="CHEBI:17992"/>
    </ligand>
</feature>
<accession>A0A0H5SD26</accession>
<dbReference type="RefSeq" id="WP_103201508.1">
    <property type="nucleotide sequence ID" value="NZ_CVTD020000005.1"/>
</dbReference>
<organism evidence="8 9">
    <name type="scientific">Herbinix hemicellulosilytica</name>
    <dbReference type="NCBI Taxonomy" id="1564487"/>
    <lineage>
        <taxon>Bacteria</taxon>
        <taxon>Bacillati</taxon>
        <taxon>Bacillota</taxon>
        <taxon>Clostridia</taxon>
        <taxon>Lachnospirales</taxon>
        <taxon>Lachnospiraceae</taxon>
        <taxon>Herbinix</taxon>
    </lineage>
</organism>
<feature type="binding site" evidence="6">
    <location>
        <position position="234"/>
    </location>
    <ligand>
        <name>substrate</name>
    </ligand>
</feature>
<evidence type="ECO:0000256" key="4">
    <source>
        <dbReference type="PIRNR" id="PIRNR003059"/>
    </source>
</evidence>
<dbReference type="OrthoDB" id="9805159at2"/>
<keyword evidence="9" id="KW-1185">Reference proteome</keyword>
<dbReference type="NCBIfam" id="TIGR03852">
    <property type="entry name" value="sucrose_gtfA"/>
    <property type="match status" value="1"/>
</dbReference>
<comment type="catalytic activity">
    <reaction evidence="4">
        <text>sucrose 6(F)-phosphate + phosphate = beta-D-fructose 6-phosphate + alpha-D-glucose 1-phosphate</text>
        <dbReference type="Rhea" id="RHEA:38863"/>
        <dbReference type="ChEBI" id="CHEBI:43474"/>
        <dbReference type="ChEBI" id="CHEBI:57634"/>
        <dbReference type="ChEBI" id="CHEBI:57723"/>
        <dbReference type="ChEBI" id="CHEBI:58601"/>
        <dbReference type="EC" id="2.4.1.329"/>
    </reaction>
</comment>
<comment type="similarity">
    <text evidence="1 4">Belongs to the glycosyl hydrolase 13 family. Sucrose phosphorylase subfamily.</text>
</comment>
<feature type="binding site" evidence="6">
    <location>
        <begin position="291"/>
        <end position="292"/>
    </location>
    <ligand>
        <name>substrate</name>
    </ligand>
</feature>
<evidence type="ECO:0000259" key="7">
    <source>
        <dbReference type="SMART" id="SM00642"/>
    </source>
</evidence>
<dbReference type="PIRSF" id="PIRSF003059">
    <property type="entry name" value="Sucrose_phosphorylase"/>
    <property type="match status" value="1"/>
</dbReference>
<feature type="domain" description="Glycosyl hydrolase family 13 catalytic" evidence="7">
    <location>
        <begin position="7"/>
        <end position="428"/>
    </location>
</feature>
<evidence type="ECO:0000256" key="6">
    <source>
        <dbReference type="PIRSR" id="PIRSR003059-2"/>
    </source>
</evidence>
<gene>
    <name evidence="8" type="primary">gtfA</name>
    <name evidence="8" type="ORF">HHT355_0104</name>
</gene>
<evidence type="ECO:0000313" key="9">
    <source>
        <dbReference type="Proteomes" id="UP000236497"/>
    </source>
</evidence>
<dbReference type="Proteomes" id="UP000236497">
    <property type="component" value="Unassembled WGS sequence"/>
</dbReference>
<evidence type="ECO:0000313" key="8">
    <source>
        <dbReference type="EMBL" id="CRZ33319.1"/>
    </source>
</evidence>
<dbReference type="InterPro" id="IPR045857">
    <property type="entry name" value="O16G_dom_2"/>
</dbReference>
<dbReference type="SMART" id="SM00642">
    <property type="entry name" value="Aamy"/>
    <property type="match status" value="1"/>
</dbReference>
<feature type="binding site" evidence="6">
    <location>
        <position position="50"/>
    </location>
    <ligand>
        <name>substrate</name>
    </ligand>
</feature>
<dbReference type="PANTHER" id="PTHR38784:SF1">
    <property type="entry name" value="SUCROSE PHOSPHORYLASE"/>
    <property type="match status" value="1"/>
</dbReference>
<evidence type="ECO:0000256" key="1">
    <source>
        <dbReference type="ARBA" id="ARBA00008452"/>
    </source>
</evidence>
<dbReference type="InterPro" id="IPR017853">
    <property type="entry name" value="GH"/>
</dbReference>
<evidence type="ECO:0000256" key="5">
    <source>
        <dbReference type="PIRSR" id="PIRSR003059-1"/>
    </source>
</evidence>
<dbReference type="EMBL" id="CVTD020000005">
    <property type="protein sequence ID" value="CRZ33319.1"/>
    <property type="molecule type" value="Genomic_DNA"/>
</dbReference>
<feature type="active site" description="Nucleophile" evidence="5">
    <location>
        <position position="193"/>
    </location>
</feature>
<proteinExistence type="inferred from homology"/>
<dbReference type="InterPro" id="IPR016377">
    <property type="entry name" value="Sucrose_GGa_phosphorylase-rel"/>
</dbReference>
<dbReference type="InterPro" id="IPR006047">
    <property type="entry name" value="GH13_cat_dom"/>
</dbReference>
<name>A0A0H5SD26_HERHM</name>
<dbReference type="GO" id="GO:0005975">
    <property type="term" value="P:carbohydrate metabolic process"/>
    <property type="evidence" value="ECO:0007669"/>
    <property type="project" value="InterPro"/>
</dbReference>
<protein>
    <recommendedName>
        <fullName evidence="4">Sucrose 6(F)-phosphate phosphorylase</fullName>
        <ecNumber evidence="4">2.4.1.329</ecNumber>
    </recommendedName>
</protein>
<feature type="active site" description="Proton donor" evidence="5">
    <location>
        <position position="234"/>
    </location>
</feature>
<reference evidence="8 9" key="1">
    <citation type="submission" date="2015-06" db="EMBL/GenBank/DDBJ databases">
        <authorList>
            <person name="Wibberg Daniel"/>
        </authorList>
    </citation>
    <scope>NUCLEOTIDE SEQUENCE [LARGE SCALE GENOMIC DNA]</scope>
    <source>
        <strain evidence="8 9">T3/55T</strain>
    </source>
</reference>